<proteinExistence type="inferred from homology"/>
<dbReference type="EMBL" id="JAHIBW010000008">
    <property type="protein sequence ID" value="KAG7308345.1"/>
    <property type="molecule type" value="Genomic_DNA"/>
</dbReference>
<dbReference type="Pfam" id="PF05485">
    <property type="entry name" value="THAP"/>
    <property type="match status" value="1"/>
</dbReference>
<comment type="caution">
    <text evidence="15">The sequence shown here is derived from an EMBL/GenBank/DDBJ whole genome shotgun (WGS) entry which is preliminary data.</text>
</comment>
<evidence type="ECO:0000256" key="8">
    <source>
        <dbReference type="ARBA" id="ARBA00023125"/>
    </source>
</evidence>
<comment type="subcellular location">
    <subcellularLocation>
        <location evidence="1">Nucleus</location>
        <location evidence="1">Nucleoplasm</location>
    </subcellularLocation>
</comment>
<evidence type="ECO:0000256" key="9">
    <source>
        <dbReference type="ARBA" id="ARBA00023163"/>
    </source>
</evidence>
<dbReference type="SMART" id="SM00692">
    <property type="entry name" value="DM3"/>
    <property type="match status" value="1"/>
</dbReference>
<dbReference type="InterPro" id="IPR006612">
    <property type="entry name" value="THAP_Znf"/>
</dbReference>
<dbReference type="PANTHER" id="PTHR46600:SF1">
    <property type="entry name" value="THAP DOMAIN-CONTAINING PROTEIN 1"/>
    <property type="match status" value="1"/>
</dbReference>
<keyword evidence="10" id="KW-0539">Nucleus</keyword>
<keyword evidence="8 12" id="KW-0238">DNA-binding</keyword>
<feature type="domain" description="THAP-type" evidence="14">
    <location>
        <begin position="1"/>
        <end position="80"/>
    </location>
</feature>
<dbReference type="PANTHER" id="PTHR46600">
    <property type="entry name" value="THAP DOMAIN-CONTAINING"/>
    <property type="match status" value="1"/>
</dbReference>
<evidence type="ECO:0000256" key="5">
    <source>
        <dbReference type="ARBA" id="ARBA00022833"/>
    </source>
</evidence>
<evidence type="ECO:0000256" key="1">
    <source>
        <dbReference type="ARBA" id="ARBA00004642"/>
    </source>
</evidence>
<reference evidence="15 16" key="1">
    <citation type="submission" date="2021-06" db="EMBL/GenBank/DDBJ databases">
        <title>A haploid diamondback moth (Plutella xylostella L.) genome assembly resolves 31 chromosomes and identifies a diamide resistance mutation.</title>
        <authorList>
            <person name="Ward C.M."/>
            <person name="Perry K.D."/>
            <person name="Baker G."/>
            <person name="Powis K."/>
            <person name="Heckel D.G."/>
            <person name="Baxter S.W."/>
        </authorList>
    </citation>
    <scope>NUCLEOTIDE SEQUENCE [LARGE SCALE GENOMIC DNA]</scope>
    <source>
        <strain evidence="15 16">LV</strain>
        <tissue evidence="15">Single pupa</tissue>
    </source>
</reference>
<dbReference type="SUPFAM" id="SSF57716">
    <property type="entry name" value="Glucocorticoid receptor-like (DNA-binding domain)"/>
    <property type="match status" value="1"/>
</dbReference>
<name>A0ABQ7QTH4_PLUXY</name>
<keyword evidence="5" id="KW-0862">Zinc</keyword>
<dbReference type="InterPro" id="IPR026516">
    <property type="entry name" value="THAP1/10"/>
</dbReference>
<evidence type="ECO:0000256" key="3">
    <source>
        <dbReference type="ARBA" id="ARBA00022723"/>
    </source>
</evidence>
<evidence type="ECO:0000256" key="2">
    <source>
        <dbReference type="ARBA" id="ARBA00006177"/>
    </source>
</evidence>
<evidence type="ECO:0000256" key="10">
    <source>
        <dbReference type="ARBA" id="ARBA00023242"/>
    </source>
</evidence>
<evidence type="ECO:0000256" key="6">
    <source>
        <dbReference type="ARBA" id="ARBA00023015"/>
    </source>
</evidence>
<evidence type="ECO:0000256" key="13">
    <source>
        <dbReference type="SAM" id="Coils"/>
    </source>
</evidence>
<sequence>MVTCSVSDCGVNHRNNPENCTFHRFPLDTILRGKWLTLIGRVGWNPTKNSTICSKHFPDEYKRKRQLNTVLVKGAIPTLFVPGHIKERIPSLYINRDIALPSISQAPEKSGPLTPRTKKLISLLISKNHKLKQKLQEKEKKIRRLAAKNKRQALKIVTLKDVLHEIHSRPGLKDHYSDVI</sequence>
<accession>A0ABQ7QTH4</accession>
<evidence type="ECO:0000256" key="12">
    <source>
        <dbReference type="PROSITE-ProRule" id="PRU00309"/>
    </source>
</evidence>
<evidence type="ECO:0000313" key="16">
    <source>
        <dbReference type="Proteomes" id="UP000823941"/>
    </source>
</evidence>
<comment type="similarity">
    <text evidence="2">Belongs to the THAP1 family.</text>
</comment>
<dbReference type="Gene3D" id="6.20.210.20">
    <property type="entry name" value="THAP domain"/>
    <property type="match status" value="1"/>
</dbReference>
<evidence type="ECO:0000256" key="11">
    <source>
        <dbReference type="ARBA" id="ARBA00023306"/>
    </source>
</evidence>
<protein>
    <recommendedName>
        <fullName evidence="14">THAP-type domain-containing protein</fullName>
    </recommendedName>
</protein>
<evidence type="ECO:0000259" key="14">
    <source>
        <dbReference type="PROSITE" id="PS50950"/>
    </source>
</evidence>
<organism evidence="15 16">
    <name type="scientific">Plutella xylostella</name>
    <name type="common">Diamondback moth</name>
    <name type="synonym">Plutella maculipennis</name>
    <dbReference type="NCBI Taxonomy" id="51655"/>
    <lineage>
        <taxon>Eukaryota</taxon>
        <taxon>Metazoa</taxon>
        <taxon>Ecdysozoa</taxon>
        <taxon>Arthropoda</taxon>
        <taxon>Hexapoda</taxon>
        <taxon>Insecta</taxon>
        <taxon>Pterygota</taxon>
        <taxon>Neoptera</taxon>
        <taxon>Endopterygota</taxon>
        <taxon>Lepidoptera</taxon>
        <taxon>Glossata</taxon>
        <taxon>Ditrysia</taxon>
        <taxon>Yponomeutoidea</taxon>
        <taxon>Plutellidae</taxon>
        <taxon>Plutella</taxon>
    </lineage>
</organism>
<keyword evidence="9" id="KW-0804">Transcription</keyword>
<evidence type="ECO:0000256" key="7">
    <source>
        <dbReference type="ARBA" id="ARBA00023054"/>
    </source>
</evidence>
<keyword evidence="16" id="KW-1185">Reference proteome</keyword>
<evidence type="ECO:0000256" key="4">
    <source>
        <dbReference type="ARBA" id="ARBA00022771"/>
    </source>
</evidence>
<gene>
    <name evidence="15" type="ORF">JYU34_005541</name>
</gene>
<keyword evidence="11" id="KW-0131">Cell cycle</keyword>
<dbReference type="PROSITE" id="PS50950">
    <property type="entry name" value="ZF_THAP"/>
    <property type="match status" value="1"/>
</dbReference>
<keyword evidence="3" id="KW-0479">Metal-binding</keyword>
<keyword evidence="6" id="KW-0805">Transcription regulation</keyword>
<keyword evidence="7 13" id="KW-0175">Coiled coil</keyword>
<dbReference type="SMART" id="SM00980">
    <property type="entry name" value="THAP"/>
    <property type="match status" value="1"/>
</dbReference>
<feature type="coiled-coil region" evidence="13">
    <location>
        <begin position="121"/>
        <end position="155"/>
    </location>
</feature>
<dbReference type="Proteomes" id="UP000823941">
    <property type="component" value="Chromosome 8"/>
</dbReference>
<keyword evidence="4 12" id="KW-0863">Zinc-finger</keyword>
<dbReference type="InterPro" id="IPR038441">
    <property type="entry name" value="THAP_Znf_sf"/>
</dbReference>
<evidence type="ECO:0000313" key="15">
    <source>
        <dbReference type="EMBL" id="KAG7308345.1"/>
    </source>
</evidence>